<reference evidence="1" key="1">
    <citation type="journal article" date="2000" name="Gene">
        <title>Identification of genes in the genome of the archaeon Methanosarcina mazeii that code for homologs of nuclear eukaryotic molecules involved in RNA processing.</title>
        <authorList>
            <person name="Hickey A.J."/>
            <person name="Macario A.J.L."/>
            <person name="Conway de Macario E."/>
        </authorList>
    </citation>
    <scope>NUCLEOTIDE SEQUENCE</scope>
</reference>
<proteinExistence type="predicted"/>
<dbReference type="AlphaFoldDB" id="O53139"/>
<protein>
    <submittedName>
        <fullName evidence="1">Orf126 protein</fullName>
    </submittedName>
</protein>
<organism evidence="1">
    <name type="scientific">Methanosarcina mazei</name>
    <name type="common">Methanosarcina frisia</name>
    <dbReference type="NCBI Taxonomy" id="2209"/>
    <lineage>
        <taxon>Archaea</taxon>
        <taxon>Methanobacteriati</taxon>
        <taxon>Methanobacteriota</taxon>
        <taxon>Stenosarchaea group</taxon>
        <taxon>Methanomicrobia</taxon>
        <taxon>Methanosarcinales</taxon>
        <taxon>Methanosarcinaceae</taxon>
        <taxon>Methanosarcina</taxon>
    </lineage>
</organism>
<name>O53139_METMZ</name>
<sequence length="125" mass="14202">MNSFCIGDCKDNIPVRKRSSEKYRPRRHTAGCGRRKCTFIPEPVTSVQDKTSIFKGSNPYSGSPSSAHCNCEFPDTFTKPVNLIYGCSYRKRSLGSGTETHVVREISFNMDFDPLSFRNYSFCCF</sequence>
<gene>
    <name evidence="1" type="primary">Orf126</name>
</gene>
<accession>O53139</accession>
<evidence type="ECO:0000313" key="1">
    <source>
        <dbReference type="EMBL" id="CAA76304.1"/>
    </source>
</evidence>
<dbReference type="EMBL" id="Y16585">
    <property type="protein sequence ID" value="CAA76304.1"/>
    <property type="molecule type" value="Genomic_DNA"/>
</dbReference>